<name>A0A4R1L045_9BACT</name>
<evidence type="ECO:0000313" key="6">
    <source>
        <dbReference type="Proteomes" id="UP000295210"/>
    </source>
</evidence>
<evidence type="ECO:0000256" key="3">
    <source>
        <dbReference type="ARBA" id="ARBA00022448"/>
    </source>
</evidence>
<dbReference type="Gene3D" id="3.40.190.10">
    <property type="entry name" value="Periplasmic binding protein-like II"/>
    <property type="match status" value="2"/>
</dbReference>
<organism evidence="5 6">
    <name type="scientific">Acidipila rosea</name>
    <dbReference type="NCBI Taxonomy" id="768535"/>
    <lineage>
        <taxon>Bacteria</taxon>
        <taxon>Pseudomonadati</taxon>
        <taxon>Acidobacteriota</taxon>
        <taxon>Terriglobia</taxon>
        <taxon>Terriglobales</taxon>
        <taxon>Acidobacteriaceae</taxon>
        <taxon>Acidipila</taxon>
    </lineage>
</organism>
<dbReference type="CDD" id="cd13585">
    <property type="entry name" value="PBP2_TMBP_like"/>
    <property type="match status" value="1"/>
</dbReference>
<reference evidence="5 6" key="1">
    <citation type="submission" date="2019-03" db="EMBL/GenBank/DDBJ databases">
        <title>Genomic Encyclopedia of Type Strains, Phase IV (KMG-IV): sequencing the most valuable type-strain genomes for metagenomic binning, comparative biology and taxonomic classification.</title>
        <authorList>
            <person name="Goeker M."/>
        </authorList>
    </citation>
    <scope>NUCLEOTIDE SEQUENCE [LARGE SCALE GENOMIC DNA]</scope>
    <source>
        <strain evidence="5 6">DSM 103428</strain>
    </source>
</reference>
<dbReference type="InterPro" id="IPR006059">
    <property type="entry name" value="SBP"/>
</dbReference>
<comment type="similarity">
    <text evidence="2">Belongs to the bacterial solute-binding protein 1 family.</text>
</comment>
<dbReference type="OrthoDB" id="9770625at2"/>
<evidence type="ECO:0000256" key="2">
    <source>
        <dbReference type="ARBA" id="ARBA00008520"/>
    </source>
</evidence>
<dbReference type="EMBL" id="SMGK01000007">
    <property type="protein sequence ID" value="TCK70183.1"/>
    <property type="molecule type" value="Genomic_DNA"/>
</dbReference>
<sequence>MITLRIALREFSDFEVAFAAQIAAFRKLRPDIDIHAVPLNLEKLHQELLTEAGLTSGRWDMGMMVTDWLADAVAAGAIENLSPYMAAAPLPDWPSGWAASILEPLNFDGSYYCIPWHDGPECLIYRSDLFRSAKEQVAFRSTYGYDLEPPRTWKQFEDVARFFTRPEQGLYGTAFACYPDGHNTLYDFALQVWSRGGEFYDRSGYPDLVTSQAAAALDYYRRIVQDATVCHPASIDLDSVQCGNTFLAGSVAMMVNWFGFAARAGRVGSSLNERVSLAPIPCSEGLSPISLSVFWTIAIASGTEHKQAAYDFLRFLAQAAQDREVVRHGVVGVRLSTWRDLEVQSTIPAFCKIEEISRGARRLPRTPSLPEFADIVNKIIERSLRTSEPSESILRWAQAIALEKHIRFQRESAQTLDT</sequence>
<proteinExistence type="inferred from homology"/>
<dbReference type="PANTHER" id="PTHR43649">
    <property type="entry name" value="ARABINOSE-BINDING PROTEIN-RELATED"/>
    <property type="match status" value="1"/>
</dbReference>
<comment type="subcellular location">
    <subcellularLocation>
        <location evidence="1">Periplasm</location>
    </subcellularLocation>
</comment>
<evidence type="ECO:0000313" key="5">
    <source>
        <dbReference type="EMBL" id="TCK70183.1"/>
    </source>
</evidence>
<protein>
    <submittedName>
        <fullName evidence="5">Carbohydrate ABC transporter substrate-binding protein (CUT1 family)</fullName>
    </submittedName>
</protein>
<keyword evidence="6" id="KW-1185">Reference proteome</keyword>
<evidence type="ECO:0000256" key="4">
    <source>
        <dbReference type="ARBA" id="ARBA00022729"/>
    </source>
</evidence>
<dbReference type="Proteomes" id="UP000295210">
    <property type="component" value="Unassembled WGS sequence"/>
</dbReference>
<keyword evidence="3" id="KW-0813">Transport</keyword>
<dbReference type="PANTHER" id="PTHR43649:SF34">
    <property type="entry name" value="ABC TRANSPORTER PERIPLASMIC-BINDING PROTEIN YCJN-RELATED"/>
    <property type="match status" value="1"/>
</dbReference>
<comment type="caution">
    <text evidence="5">The sequence shown here is derived from an EMBL/GenBank/DDBJ whole genome shotgun (WGS) entry which is preliminary data.</text>
</comment>
<dbReference type="SUPFAM" id="SSF53850">
    <property type="entry name" value="Periplasmic binding protein-like II"/>
    <property type="match status" value="1"/>
</dbReference>
<keyword evidence="4" id="KW-0732">Signal</keyword>
<gene>
    <name evidence="5" type="ORF">C7378_3338</name>
</gene>
<accession>A0A4R1L045</accession>
<dbReference type="RefSeq" id="WP_131999135.1">
    <property type="nucleotide sequence ID" value="NZ_SMGK01000007.1"/>
</dbReference>
<dbReference type="Pfam" id="PF01547">
    <property type="entry name" value="SBP_bac_1"/>
    <property type="match status" value="1"/>
</dbReference>
<dbReference type="InterPro" id="IPR050490">
    <property type="entry name" value="Bact_solute-bd_prot1"/>
</dbReference>
<dbReference type="AlphaFoldDB" id="A0A4R1L045"/>
<dbReference type="GO" id="GO:0042597">
    <property type="term" value="C:periplasmic space"/>
    <property type="evidence" value="ECO:0007669"/>
    <property type="project" value="UniProtKB-SubCell"/>
</dbReference>
<evidence type="ECO:0000256" key="1">
    <source>
        <dbReference type="ARBA" id="ARBA00004418"/>
    </source>
</evidence>